<organism evidence="2 3">
    <name type="scientific">Neurospora intermedia</name>
    <dbReference type="NCBI Taxonomy" id="5142"/>
    <lineage>
        <taxon>Eukaryota</taxon>
        <taxon>Fungi</taxon>
        <taxon>Dikarya</taxon>
        <taxon>Ascomycota</taxon>
        <taxon>Pezizomycotina</taxon>
        <taxon>Sordariomycetes</taxon>
        <taxon>Sordariomycetidae</taxon>
        <taxon>Sordariales</taxon>
        <taxon>Sordariaceae</taxon>
        <taxon>Neurospora</taxon>
    </lineage>
</organism>
<feature type="compositionally biased region" description="Basic and acidic residues" evidence="1">
    <location>
        <begin position="71"/>
        <end position="80"/>
    </location>
</feature>
<sequence>MEQRRTSRARMEICAAPRGLLATVVLEASFQARARARARSQKPETQTQTQPEKAESEILVPTDNQQRWRKRAVDKARGEGTRRSLKYGMVIDVCN</sequence>
<feature type="region of interest" description="Disordered" evidence="1">
    <location>
        <begin position="33"/>
        <end position="80"/>
    </location>
</feature>
<evidence type="ECO:0000313" key="2">
    <source>
        <dbReference type="EMBL" id="KAL0469397.1"/>
    </source>
</evidence>
<keyword evidence="3" id="KW-1185">Reference proteome</keyword>
<protein>
    <submittedName>
        <fullName evidence="2">Uncharacterized protein</fullName>
    </submittedName>
</protein>
<accession>A0ABR3D9T9</accession>
<comment type="caution">
    <text evidence="2">The sequence shown here is derived from an EMBL/GenBank/DDBJ whole genome shotgun (WGS) entry which is preliminary data.</text>
</comment>
<name>A0ABR3D9T9_NEUIN</name>
<evidence type="ECO:0000256" key="1">
    <source>
        <dbReference type="SAM" id="MobiDB-lite"/>
    </source>
</evidence>
<dbReference type="Proteomes" id="UP001451303">
    <property type="component" value="Unassembled WGS sequence"/>
</dbReference>
<reference evidence="2 3" key="1">
    <citation type="submission" date="2023-09" db="EMBL/GenBank/DDBJ databases">
        <title>Multi-omics analysis of a traditional fermented food reveals byproduct-associated fungal strains for waste-to-food upcycling.</title>
        <authorList>
            <consortium name="Lawrence Berkeley National Laboratory"/>
            <person name="Rekdal V.M."/>
            <person name="Villalobos-Escobedo J.M."/>
            <person name="Rodriguez-Valeron N."/>
            <person name="Garcia M.O."/>
            <person name="Vasquez D.P."/>
            <person name="Damayanti I."/>
            <person name="Sorensen P.M."/>
            <person name="Baidoo E.E."/>
            <person name="De Carvalho A.C."/>
            <person name="Riley R."/>
            <person name="Lipzen A."/>
            <person name="He G."/>
            <person name="Yan M."/>
            <person name="Haridas S."/>
            <person name="Daum C."/>
            <person name="Yoshinaga Y."/>
            <person name="Ng V."/>
            <person name="Grigoriev I.V."/>
            <person name="Munk R."/>
            <person name="Nuraida L."/>
            <person name="Wijaya C.H."/>
            <person name="Morales P.-C."/>
            <person name="Keasling J.D."/>
        </authorList>
    </citation>
    <scope>NUCLEOTIDE SEQUENCE [LARGE SCALE GENOMIC DNA]</scope>
    <source>
        <strain evidence="2 3">FGSC 2613</strain>
    </source>
</reference>
<gene>
    <name evidence="2" type="ORF">QR685DRAFT_443995</name>
</gene>
<evidence type="ECO:0000313" key="3">
    <source>
        <dbReference type="Proteomes" id="UP001451303"/>
    </source>
</evidence>
<proteinExistence type="predicted"/>
<dbReference type="EMBL" id="JAVLET010000005">
    <property type="protein sequence ID" value="KAL0469397.1"/>
    <property type="molecule type" value="Genomic_DNA"/>
</dbReference>